<evidence type="ECO:0000256" key="1">
    <source>
        <dbReference type="SAM" id="Phobius"/>
    </source>
</evidence>
<reference evidence="2" key="1">
    <citation type="journal article" date="2014" name="Front. Microbiol.">
        <title>High frequency of phylogenetically diverse reductive dehalogenase-homologous genes in deep subseafloor sedimentary metagenomes.</title>
        <authorList>
            <person name="Kawai M."/>
            <person name="Futagami T."/>
            <person name="Toyoda A."/>
            <person name="Takaki Y."/>
            <person name="Nishi S."/>
            <person name="Hori S."/>
            <person name="Arai W."/>
            <person name="Tsubouchi T."/>
            <person name="Morono Y."/>
            <person name="Uchiyama I."/>
            <person name="Ito T."/>
            <person name="Fujiyama A."/>
            <person name="Inagaki F."/>
            <person name="Takami H."/>
        </authorList>
    </citation>
    <scope>NUCLEOTIDE SEQUENCE</scope>
    <source>
        <strain evidence="2">Expedition CK06-06</strain>
    </source>
</reference>
<feature type="transmembrane region" description="Helical" evidence="1">
    <location>
        <begin position="37"/>
        <end position="57"/>
    </location>
</feature>
<keyword evidence="1" id="KW-1133">Transmembrane helix</keyword>
<comment type="caution">
    <text evidence="2">The sequence shown here is derived from an EMBL/GenBank/DDBJ whole genome shotgun (WGS) entry which is preliminary data.</text>
</comment>
<keyword evidence="1" id="KW-0812">Transmembrane</keyword>
<accession>X0T548</accession>
<feature type="transmembrane region" description="Helical" evidence="1">
    <location>
        <begin position="6"/>
        <end position="25"/>
    </location>
</feature>
<protein>
    <submittedName>
        <fullName evidence="2">Uncharacterized protein</fullName>
    </submittedName>
</protein>
<organism evidence="2">
    <name type="scientific">marine sediment metagenome</name>
    <dbReference type="NCBI Taxonomy" id="412755"/>
    <lineage>
        <taxon>unclassified sequences</taxon>
        <taxon>metagenomes</taxon>
        <taxon>ecological metagenomes</taxon>
    </lineage>
</organism>
<evidence type="ECO:0000313" key="2">
    <source>
        <dbReference type="EMBL" id="GAF88613.1"/>
    </source>
</evidence>
<dbReference type="EMBL" id="BARS01016595">
    <property type="protein sequence ID" value="GAF88613.1"/>
    <property type="molecule type" value="Genomic_DNA"/>
</dbReference>
<keyword evidence="1" id="KW-0472">Membrane</keyword>
<sequence>MDWAVVIFTVISAGAYGIIFFFKAWMTQDPKPPFDNYKFGATLVVAVVIGLIAGIMGSPLTELDFLTQIAAYAGYIAMVETFLKAIFGKAWPTSYPES</sequence>
<feature type="transmembrane region" description="Helical" evidence="1">
    <location>
        <begin position="69"/>
        <end position="87"/>
    </location>
</feature>
<proteinExistence type="predicted"/>
<gene>
    <name evidence="2" type="ORF">S01H1_27275</name>
</gene>
<name>X0T548_9ZZZZ</name>
<dbReference type="AlphaFoldDB" id="X0T548"/>